<dbReference type="GO" id="GO:0003677">
    <property type="term" value="F:DNA binding"/>
    <property type="evidence" value="ECO:0007669"/>
    <property type="project" value="UniProtKB-KW"/>
</dbReference>
<evidence type="ECO:0000256" key="2">
    <source>
        <dbReference type="ARBA" id="ARBA00023125"/>
    </source>
</evidence>
<dbReference type="AlphaFoldDB" id="A0A853I8N5"/>
<dbReference type="NCBIfam" id="TIGR00180">
    <property type="entry name" value="parB_part"/>
    <property type="match status" value="1"/>
</dbReference>
<dbReference type="InterPro" id="IPR003115">
    <property type="entry name" value="ParB_N"/>
</dbReference>
<dbReference type="SUPFAM" id="SSF109709">
    <property type="entry name" value="KorB DNA-binding domain-like"/>
    <property type="match status" value="1"/>
</dbReference>
<dbReference type="CDD" id="cd16405">
    <property type="entry name" value="RepB_like_N"/>
    <property type="match status" value="1"/>
</dbReference>
<keyword evidence="2" id="KW-0238">DNA-binding</keyword>
<dbReference type="SUPFAM" id="SSF110849">
    <property type="entry name" value="ParB/Sulfiredoxin"/>
    <property type="match status" value="1"/>
</dbReference>
<evidence type="ECO:0000313" key="6">
    <source>
        <dbReference type="Proteomes" id="UP000569732"/>
    </source>
</evidence>
<evidence type="ECO:0000259" key="4">
    <source>
        <dbReference type="SMART" id="SM00470"/>
    </source>
</evidence>
<dbReference type="RefSeq" id="WP_180571653.1">
    <property type="nucleotide sequence ID" value="NZ_JACCKB010000120.1"/>
</dbReference>
<name>A0A853I8N5_9GAMM</name>
<protein>
    <submittedName>
        <fullName evidence="5">ParB/RepB/Spo0J family partition protein</fullName>
    </submittedName>
</protein>
<evidence type="ECO:0000256" key="1">
    <source>
        <dbReference type="ARBA" id="ARBA00006295"/>
    </source>
</evidence>
<dbReference type="Proteomes" id="UP000569732">
    <property type="component" value="Unassembled WGS sequence"/>
</dbReference>
<keyword evidence="6" id="KW-1185">Reference proteome</keyword>
<keyword evidence="3" id="KW-0175">Coiled coil</keyword>
<dbReference type="Pfam" id="PF02195">
    <property type="entry name" value="ParB_N"/>
    <property type="match status" value="1"/>
</dbReference>
<comment type="caution">
    <text evidence="5">The sequence shown here is derived from an EMBL/GenBank/DDBJ whole genome shotgun (WGS) entry which is preliminary data.</text>
</comment>
<dbReference type="InterPro" id="IPR004437">
    <property type="entry name" value="ParB/RepB/Spo0J"/>
</dbReference>
<feature type="domain" description="ParB-like N-terminal" evidence="4">
    <location>
        <begin position="92"/>
        <end position="184"/>
    </location>
</feature>
<dbReference type="Gene3D" id="3.90.1530.10">
    <property type="entry name" value="Conserved hypothetical protein from pyrococcus furiosus pfu- 392566-001, ParB domain"/>
    <property type="match status" value="1"/>
</dbReference>
<evidence type="ECO:0000256" key="3">
    <source>
        <dbReference type="SAM" id="Coils"/>
    </source>
</evidence>
<dbReference type="Gene3D" id="1.10.10.2830">
    <property type="match status" value="1"/>
</dbReference>
<dbReference type="InterPro" id="IPR036086">
    <property type="entry name" value="ParB/Sulfiredoxin_sf"/>
</dbReference>
<reference evidence="5 6" key="1">
    <citation type="submission" date="2020-07" db="EMBL/GenBank/DDBJ databases">
        <title>Endozoicomonas sp. nov., isolated from sediment.</title>
        <authorList>
            <person name="Gu T."/>
        </authorList>
    </citation>
    <scope>NUCLEOTIDE SEQUENCE [LARGE SCALE GENOMIC DNA]</scope>
    <source>
        <strain evidence="5 6">SM1973</strain>
    </source>
</reference>
<dbReference type="SMART" id="SM00470">
    <property type="entry name" value="ParB"/>
    <property type="match status" value="1"/>
</dbReference>
<evidence type="ECO:0000313" key="5">
    <source>
        <dbReference type="EMBL" id="NYZ69673.1"/>
    </source>
</evidence>
<organism evidence="5 6">
    <name type="scientific">Spartinivicinus marinus</name>
    <dbReference type="NCBI Taxonomy" id="2994442"/>
    <lineage>
        <taxon>Bacteria</taxon>
        <taxon>Pseudomonadati</taxon>
        <taxon>Pseudomonadota</taxon>
        <taxon>Gammaproteobacteria</taxon>
        <taxon>Oceanospirillales</taxon>
        <taxon>Zooshikellaceae</taxon>
        <taxon>Spartinivicinus</taxon>
    </lineage>
</organism>
<comment type="similarity">
    <text evidence="1">Belongs to the ParB family.</text>
</comment>
<dbReference type="PANTHER" id="PTHR38973:SF2">
    <property type="entry name" value="PARB_REPB_SPO0J FAMILY PLASMID PARTITION PROTEIN"/>
    <property type="match status" value="1"/>
</dbReference>
<dbReference type="InterPro" id="IPR037972">
    <property type="entry name" value="RepB_N"/>
</dbReference>
<accession>A0A853I8N5</accession>
<gene>
    <name evidence="5" type="ORF">H0A36_27030</name>
</gene>
<feature type="coiled-coil region" evidence="3">
    <location>
        <begin position="49"/>
        <end position="79"/>
    </location>
</feature>
<dbReference type="PANTHER" id="PTHR38973">
    <property type="entry name" value="PLASMID PARTITIONING CONTROL PROTEIN-RELATED"/>
    <property type="match status" value="1"/>
</dbReference>
<dbReference type="EMBL" id="JACCKB010000120">
    <property type="protein sequence ID" value="NYZ69673.1"/>
    <property type="molecule type" value="Genomic_DNA"/>
</dbReference>
<proteinExistence type="inferred from homology"/>
<sequence length="365" mass="41053">MSKDLLDLDDVTAEVEEEKPKRSSFGKKFMGVNPASMLAGKDSAPHMVGEKLKAKDKEIEQLKEQLKQANGSSSSIELRMPFSGKSVSFTLREIEPSLIDVSTINQRIQSLLNDAAVSDILPDIRKNGQSEPGYLRPTKDGRFELIAGSRRLYCVKQIPGRKYLALIGDVPDEDIRHLSRVENKQRPISAYETAMSFYNDINSGIYKTWEQLAEVEDIARSTAFRYKRLVELPEVFVQLFTSPNDMSVTAADWITSALKKDEKTKKLLISKAKDLLDDKVNKICNGYKLLSAELVLKELKRSLLEGGKSTPTRKKPVVYKAKGTPKFKHSLASNNNSKFEILDASTEEIDKIKAFLVRMFKAEAQ</sequence>